<name>A0A0E9VN37_ANGAN</name>
<accession>A0A0E9VN37</accession>
<reference evidence="2" key="1">
    <citation type="submission" date="2014-11" db="EMBL/GenBank/DDBJ databases">
        <authorList>
            <person name="Amaro Gonzalez C."/>
        </authorList>
    </citation>
    <scope>NUCLEOTIDE SEQUENCE</scope>
</reference>
<dbReference type="AlphaFoldDB" id="A0A0E9VN37"/>
<evidence type="ECO:0000256" key="1">
    <source>
        <dbReference type="SAM" id="MobiDB-lite"/>
    </source>
</evidence>
<reference evidence="2" key="2">
    <citation type="journal article" date="2015" name="Fish Shellfish Immunol.">
        <title>Early steps in the European eel (Anguilla anguilla)-Vibrio vulnificus interaction in the gills: Role of the RtxA13 toxin.</title>
        <authorList>
            <person name="Callol A."/>
            <person name="Pajuelo D."/>
            <person name="Ebbesson L."/>
            <person name="Teles M."/>
            <person name="MacKenzie S."/>
            <person name="Amaro C."/>
        </authorList>
    </citation>
    <scope>NUCLEOTIDE SEQUENCE</scope>
</reference>
<organism evidence="2">
    <name type="scientific">Anguilla anguilla</name>
    <name type="common">European freshwater eel</name>
    <name type="synonym">Muraena anguilla</name>
    <dbReference type="NCBI Taxonomy" id="7936"/>
    <lineage>
        <taxon>Eukaryota</taxon>
        <taxon>Metazoa</taxon>
        <taxon>Chordata</taxon>
        <taxon>Craniata</taxon>
        <taxon>Vertebrata</taxon>
        <taxon>Euteleostomi</taxon>
        <taxon>Actinopterygii</taxon>
        <taxon>Neopterygii</taxon>
        <taxon>Teleostei</taxon>
        <taxon>Anguilliformes</taxon>
        <taxon>Anguillidae</taxon>
        <taxon>Anguilla</taxon>
    </lineage>
</organism>
<feature type="compositionally biased region" description="Polar residues" evidence="1">
    <location>
        <begin position="13"/>
        <end position="24"/>
    </location>
</feature>
<proteinExistence type="predicted"/>
<sequence length="50" mass="5631">MADPGIHFCNHGETGSSKRIATTSPEAEKRIPLAWNETLEISFWQEPECD</sequence>
<feature type="region of interest" description="Disordered" evidence="1">
    <location>
        <begin position="1"/>
        <end position="24"/>
    </location>
</feature>
<protein>
    <submittedName>
        <fullName evidence="2">Uncharacterized protein</fullName>
    </submittedName>
</protein>
<dbReference type="EMBL" id="GBXM01029151">
    <property type="protein sequence ID" value="JAH79426.1"/>
    <property type="molecule type" value="Transcribed_RNA"/>
</dbReference>
<evidence type="ECO:0000313" key="2">
    <source>
        <dbReference type="EMBL" id="JAH79426.1"/>
    </source>
</evidence>